<sequence length="179" mass="20906">MSKRRLGNKENEECLSSFGKRLQSLSDTFYSTIFEDRKDKKIEIKNAKQLEDLQTSEYEDFTFDQYSTSQITSNDDFSFTFHSINKTKTEKSQIYQTKEINRSSTPYSIVKENFIKKGQDETIIVEENNQNQPIIIGYYPVISYQPICFPPTIYLSNQQIQTELNNSSTLNKLTSIKKN</sequence>
<evidence type="ECO:0000313" key="2">
    <source>
        <dbReference type="EMBL" id="CAF3770847.1"/>
    </source>
</evidence>
<protein>
    <submittedName>
        <fullName evidence="1">Uncharacterized protein</fullName>
    </submittedName>
</protein>
<organism evidence="1 4">
    <name type="scientific">Rotaria sordida</name>
    <dbReference type="NCBI Taxonomy" id="392033"/>
    <lineage>
        <taxon>Eukaryota</taxon>
        <taxon>Metazoa</taxon>
        <taxon>Spiralia</taxon>
        <taxon>Gnathifera</taxon>
        <taxon>Rotifera</taxon>
        <taxon>Eurotatoria</taxon>
        <taxon>Bdelloidea</taxon>
        <taxon>Philodinida</taxon>
        <taxon>Philodinidae</taxon>
        <taxon>Rotaria</taxon>
    </lineage>
</organism>
<comment type="caution">
    <text evidence="1">The sequence shown here is derived from an EMBL/GenBank/DDBJ whole genome shotgun (WGS) entry which is preliminary data.</text>
</comment>
<accession>A0A814G5P6</accession>
<gene>
    <name evidence="2" type="ORF">JBS370_LOCUS13672</name>
    <name evidence="3" type="ORF">OTI717_LOCUS34871</name>
    <name evidence="1" type="ORF">RFH988_LOCUS13693</name>
</gene>
<evidence type="ECO:0000313" key="1">
    <source>
        <dbReference type="EMBL" id="CAF0991730.1"/>
    </source>
</evidence>
<reference evidence="1" key="1">
    <citation type="submission" date="2021-02" db="EMBL/GenBank/DDBJ databases">
        <authorList>
            <person name="Nowell W R."/>
        </authorList>
    </citation>
    <scope>NUCLEOTIDE SEQUENCE</scope>
</reference>
<dbReference type="Proteomes" id="UP000663882">
    <property type="component" value="Unassembled WGS sequence"/>
</dbReference>
<dbReference type="EMBL" id="CAJOAX010012882">
    <property type="protein sequence ID" value="CAF4120693.1"/>
    <property type="molecule type" value="Genomic_DNA"/>
</dbReference>
<proteinExistence type="predicted"/>
<dbReference type="EMBL" id="CAJNOO010000610">
    <property type="protein sequence ID" value="CAF0991730.1"/>
    <property type="molecule type" value="Genomic_DNA"/>
</dbReference>
<name>A0A814G5P6_9BILA</name>
<dbReference type="Proteomes" id="UP000663836">
    <property type="component" value="Unassembled WGS sequence"/>
</dbReference>
<evidence type="ECO:0000313" key="4">
    <source>
        <dbReference type="Proteomes" id="UP000663882"/>
    </source>
</evidence>
<dbReference type="OrthoDB" id="9982892at2759"/>
<dbReference type="Proteomes" id="UP000663823">
    <property type="component" value="Unassembled WGS sequence"/>
</dbReference>
<dbReference type="EMBL" id="CAJOBD010001187">
    <property type="protein sequence ID" value="CAF3770847.1"/>
    <property type="molecule type" value="Genomic_DNA"/>
</dbReference>
<evidence type="ECO:0000313" key="3">
    <source>
        <dbReference type="EMBL" id="CAF4120693.1"/>
    </source>
</evidence>
<dbReference type="AlphaFoldDB" id="A0A814G5P6"/>